<dbReference type="InterPro" id="IPR010995">
    <property type="entry name" value="DNA_repair_Rad51/TF_NusA_a-hlx"/>
</dbReference>
<feature type="domain" description="YprB ribonuclease H-like" evidence="2">
    <location>
        <begin position="267"/>
        <end position="442"/>
    </location>
</feature>
<dbReference type="Pfam" id="PF14520">
    <property type="entry name" value="HHH_5"/>
    <property type="match status" value="1"/>
</dbReference>
<dbReference type="GO" id="GO:0003676">
    <property type="term" value="F:nucleic acid binding"/>
    <property type="evidence" value="ECO:0007669"/>
    <property type="project" value="InterPro"/>
</dbReference>
<dbReference type="Proteomes" id="UP000663586">
    <property type="component" value="Chromosome"/>
</dbReference>
<dbReference type="EMBL" id="CP064786">
    <property type="protein sequence ID" value="QSG02892.1"/>
    <property type="molecule type" value="Genomic_DNA"/>
</dbReference>
<name>A0A897MR49_9EURY</name>
<dbReference type="Gene3D" id="3.30.420.10">
    <property type="entry name" value="Ribonuclease H-like superfamily/Ribonuclease H"/>
    <property type="match status" value="1"/>
</dbReference>
<gene>
    <name evidence="3" type="ORF">AArcS_1682</name>
</gene>
<protein>
    <submittedName>
        <fullName evidence="3">Putative DNA repair protein, contains HHH and RNaseH-like domain</fullName>
    </submittedName>
</protein>
<dbReference type="SUPFAM" id="SSF53098">
    <property type="entry name" value="Ribonuclease H-like"/>
    <property type="match status" value="1"/>
</dbReference>
<accession>A0A897MR49</accession>
<dbReference type="InterPro" id="IPR012337">
    <property type="entry name" value="RNaseH-like_sf"/>
</dbReference>
<dbReference type="Pfam" id="PF13482">
    <property type="entry name" value="RNase_H_2"/>
    <property type="match status" value="1"/>
</dbReference>
<sequence>MIELTVLSEAATNRCSESQLQDMVQYFGTDILYTRQVRYAHFLRDATPESVSVACHNPRSSHAEVLGSEQEVTLVAVTSPTELREFVEENTEDELTYILSDLLTLSVDLIQLETELHGLPEYKEALAEAVGELVHLTTGANPTYEQEWGGLPVHGVMPGANEQQGMSEAGVGHVQLREDGTVLCKTRSLSDFGLETVTGVASRRAEALREESIESRAELAAVDSHELAQLDGVGTKTARKIVESAEVIEQQEIRVAPGASLPDVDPIFIDIETDGLNPTIIWLIGVLERGSDDRYMPFLETDPSEPARAVTAFMDWLAEHGRGRPVVAYNGWKFDFPVIAEHVAEHCPEHVETWEDTWKFDLYHWAVKQSNALLPGITNKLDDVASAVGWSGAETGLTGRAVGRRFQQYAENPSLETELEWERHKQYCEDDVRGLAHIYDRIAETDNLIAQAGSGGQSDSSDSMQGTLTDFS</sequence>
<dbReference type="AlphaFoldDB" id="A0A897MR49"/>
<dbReference type="GeneID" id="70685061"/>
<dbReference type="KEGG" id="hara:AArcS_1682"/>
<reference evidence="3" key="1">
    <citation type="submission" date="2020-11" db="EMBL/GenBank/DDBJ databases">
        <title>Carbohydrate-dependent, anaerobic sulfur respiration: A novel catabolism in halophilic archaea.</title>
        <authorList>
            <person name="Sorokin D.Y."/>
            <person name="Messina E."/>
            <person name="Smedile F."/>
            <person name="La Cono V."/>
            <person name="Hallsworth J.E."/>
            <person name="Yakimov M.M."/>
        </authorList>
    </citation>
    <scope>NUCLEOTIDE SEQUENCE</scope>
    <source>
        <strain evidence="3">AArc-S</strain>
    </source>
</reference>
<dbReference type="Gene3D" id="1.10.150.20">
    <property type="entry name" value="5' to 3' exonuclease, C-terminal subdomain"/>
    <property type="match status" value="1"/>
</dbReference>
<organism evidence="3 4">
    <name type="scientific">Natranaeroarchaeum sulfidigenes</name>
    <dbReference type="NCBI Taxonomy" id="2784880"/>
    <lineage>
        <taxon>Archaea</taxon>
        <taxon>Methanobacteriati</taxon>
        <taxon>Methanobacteriota</taxon>
        <taxon>Stenosarchaea group</taxon>
        <taxon>Halobacteria</taxon>
        <taxon>Halobacteriales</taxon>
        <taxon>Natronoarchaeaceae</taxon>
        <taxon>Natranaeroarchaeum</taxon>
    </lineage>
</organism>
<evidence type="ECO:0000259" key="2">
    <source>
        <dbReference type="Pfam" id="PF13482"/>
    </source>
</evidence>
<dbReference type="InterPro" id="IPR036397">
    <property type="entry name" value="RNaseH_sf"/>
</dbReference>
<evidence type="ECO:0000256" key="1">
    <source>
        <dbReference type="SAM" id="MobiDB-lite"/>
    </source>
</evidence>
<dbReference type="GO" id="GO:0000166">
    <property type="term" value="F:nucleotide binding"/>
    <property type="evidence" value="ECO:0007669"/>
    <property type="project" value="InterPro"/>
</dbReference>
<feature type="region of interest" description="Disordered" evidence="1">
    <location>
        <begin position="451"/>
        <end position="472"/>
    </location>
</feature>
<proteinExistence type="predicted"/>
<evidence type="ECO:0000313" key="4">
    <source>
        <dbReference type="Proteomes" id="UP000663586"/>
    </source>
</evidence>
<evidence type="ECO:0000313" key="3">
    <source>
        <dbReference type="EMBL" id="QSG02892.1"/>
    </source>
</evidence>
<keyword evidence="4" id="KW-1185">Reference proteome</keyword>
<dbReference type="InterPro" id="IPR038720">
    <property type="entry name" value="YprB_RNase_H-like_dom"/>
</dbReference>
<dbReference type="SUPFAM" id="SSF47794">
    <property type="entry name" value="Rad51 N-terminal domain-like"/>
    <property type="match status" value="1"/>
</dbReference>
<dbReference type="RefSeq" id="WP_238476956.1">
    <property type="nucleotide sequence ID" value="NZ_CP064786.1"/>
</dbReference>